<dbReference type="Proteomes" id="UP000626109">
    <property type="component" value="Unassembled WGS sequence"/>
</dbReference>
<gene>
    <name evidence="2" type="ORF">PGLA2088_LOCUS40020</name>
</gene>
<feature type="region of interest" description="Disordered" evidence="1">
    <location>
        <begin position="167"/>
        <end position="205"/>
    </location>
</feature>
<name>A0A813L975_POLGL</name>
<feature type="region of interest" description="Disordered" evidence="1">
    <location>
        <begin position="1"/>
        <end position="81"/>
    </location>
</feature>
<evidence type="ECO:0000313" key="2">
    <source>
        <dbReference type="EMBL" id="CAE8718331.1"/>
    </source>
</evidence>
<comment type="caution">
    <text evidence="2">The sequence shown here is derived from an EMBL/GenBank/DDBJ whole genome shotgun (WGS) entry which is preliminary data.</text>
</comment>
<evidence type="ECO:0000256" key="1">
    <source>
        <dbReference type="SAM" id="MobiDB-lite"/>
    </source>
</evidence>
<reference evidence="2" key="1">
    <citation type="submission" date="2021-02" db="EMBL/GenBank/DDBJ databases">
        <authorList>
            <person name="Dougan E. K."/>
            <person name="Rhodes N."/>
            <person name="Thang M."/>
            <person name="Chan C."/>
        </authorList>
    </citation>
    <scope>NUCLEOTIDE SEQUENCE</scope>
</reference>
<protein>
    <submittedName>
        <fullName evidence="2">Uncharacterized protein</fullName>
    </submittedName>
</protein>
<feature type="compositionally biased region" description="Polar residues" evidence="1">
    <location>
        <begin position="179"/>
        <end position="194"/>
    </location>
</feature>
<sequence length="205" mass="22251">MGCSNSVAAQVKTEEVEVEVVPDEIAEYNRDMSKITSSRSNMPKSPSQRSTRSTTGSSSSANGKAGSEKSRDTSKTSAYTSALEDGAEVHLDFSGTPNQGQGSDLAVELAMTCEVEADQAEGETFHSWAEVDQTESDGKRDHLSHEIKLARFLQSIAVDDMEKKVKQMRKRDAAKSMVPSLSSARPQISMQPHLNSDDSFHSSEC</sequence>
<evidence type="ECO:0000313" key="3">
    <source>
        <dbReference type="Proteomes" id="UP000626109"/>
    </source>
</evidence>
<dbReference type="EMBL" id="CAJNNW010033359">
    <property type="protein sequence ID" value="CAE8718331.1"/>
    <property type="molecule type" value="Genomic_DNA"/>
</dbReference>
<organism evidence="2 3">
    <name type="scientific">Polarella glacialis</name>
    <name type="common">Dinoflagellate</name>
    <dbReference type="NCBI Taxonomy" id="89957"/>
    <lineage>
        <taxon>Eukaryota</taxon>
        <taxon>Sar</taxon>
        <taxon>Alveolata</taxon>
        <taxon>Dinophyceae</taxon>
        <taxon>Suessiales</taxon>
        <taxon>Suessiaceae</taxon>
        <taxon>Polarella</taxon>
    </lineage>
</organism>
<proteinExistence type="predicted"/>
<feature type="compositionally biased region" description="Acidic residues" evidence="1">
    <location>
        <begin position="16"/>
        <end position="26"/>
    </location>
</feature>
<feature type="compositionally biased region" description="Basic and acidic residues" evidence="1">
    <location>
        <begin position="195"/>
        <end position="205"/>
    </location>
</feature>
<accession>A0A813L975</accession>
<feature type="compositionally biased region" description="Low complexity" evidence="1">
    <location>
        <begin position="43"/>
        <end position="65"/>
    </location>
</feature>
<dbReference type="AlphaFoldDB" id="A0A813L975"/>